<evidence type="ECO:0000256" key="2">
    <source>
        <dbReference type="ARBA" id="ARBA00023125"/>
    </source>
</evidence>
<dbReference type="GO" id="GO:0003700">
    <property type="term" value="F:DNA-binding transcription factor activity"/>
    <property type="evidence" value="ECO:0007669"/>
    <property type="project" value="InterPro"/>
</dbReference>
<feature type="domain" description="HTH araC/xylS-type" evidence="4">
    <location>
        <begin position="211"/>
        <end position="309"/>
    </location>
</feature>
<dbReference type="Gene3D" id="1.10.10.60">
    <property type="entry name" value="Homeodomain-like"/>
    <property type="match status" value="1"/>
</dbReference>
<dbReference type="InterPro" id="IPR032687">
    <property type="entry name" value="AraC-type_N"/>
</dbReference>
<keyword evidence="3" id="KW-0804">Transcription</keyword>
<gene>
    <name evidence="5" type="ORF">AX777_20650</name>
</gene>
<dbReference type="SUPFAM" id="SSF46689">
    <property type="entry name" value="Homeodomain-like"/>
    <property type="match status" value="1"/>
</dbReference>
<dbReference type="AlphaFoldDB" id="A0A177JWE1"/>
<dbReference type="Pfam" id="PF12625">
    <property type="entry name" value="Arabinose_bd"/>
    <property type="match status" value="1"/>
</dbReference>
<dbReference type="InterPro" id="IPR009057">
    <property type="entry name" value="Homeodomain-like_sf"/>
</dbReference>
<protein>
    <recommendedName>
        <fullName evidence="4">HTH araC/xylS-type domain-containing protein</fullName>
    </recommendedName>
</protein>
<organism evidence="5 6">
    <name type="scientific">Sphingobium yanoikuyae</name>
    <name type="common">Sphingomonas yanoikuyae</name>
    <dbReference type="NCBI Taxonomy" id="13690"/>
    <lineage>
        <taxon>Bacteria</taxon>
        <taxon>Pseudomonadati</taxon>
        <taxon>Pseudomonadota</taxon>
        <taxon>Alphaproteobacteria</taxon>
        <taxon>Sphingomonadales</taxon>
        <taxon>Sphingomonadaceae</taxon>
        <taxon>Sphingobium</taxon>
    </lineage>
</organism>
<dbReference type="PANTHER" id="PTHR47894">
    <property type="entry name" value="HTH-TYPE TRANSCRIPTIONAL REGULATOR GADX"/>
    <property type="match status" value="1"/>
</dbReference>
<dbReference type="InterPro" id="IPR018060">
    <property type="entry name" value="HTH_AraC"/>
</dbReference>
<sequence length="312" mass="35162">MSPSAILQKAGLPDAVLSNDRTLVSTKQFFAIWHALRDVTSDQTFGIKIAEAAKATGHHPAFLAACSGANFRDGITRIWRYMRFSPSAQPSFEERDGLMRFTKHWPYATEPEPSHSIDLTFACITELGRRGTGTRIMPVRIEYERPGPESGFHQDYFGCEIRYAAPRNMLVLRSEDLALPFPNRHLELRDVLSPARPSVNDNGQAQDTLSERVKVALKRALASGRPDIADVALSLGLGERTLQRRITQEQTSFREILADARQELGQQLLAIPSVDIETVAFMLGYQDTSSFYRAFKDWSGLTPQRWRRLHNS</sequence>
<dbReference type="Proteomes" id="UP000077262">
    <property type="component" value="Unassembled WGS sequence"/>
</dbReference>
<dbReference type="GO" id="GO:0005829">
    <property type="term" value="C:cytosol"/>
    <property type="evidence" value="ECO:0007669"/>
    <property type="project" value="TreeGrafter"/>
</dbReference>
<name>A0A177JWE1_SPHYA</name>
<dbReference type="PANTHER" id="PTHR47894:SF1">
    <property type="entry name" value="HTH-TYPE TRANSCRIPTIONAL REGULATOR VQSM"/>
    <property type="match status" value="1"/>
</dbReference>
<proteinExistence type="predicted"/>
<evidence type="ECO:0000313" key="6">
    <source>
        <dbReference type="Proteomes" id="UP000077262"/>
    </source>
</evidence>
<evidence type="ECO:0000313" key="5">
    <source>
        <dbReference type="EMBL" id="OAH44681.1"/>
    </source>
</evidence>
<dbReference type="EMBL" id="LSTR01000028">
    <property type="protein sequence ID" value="OAH44681.1"/>
    <property type="molecule type" value="Genomic_DNA"/>
</dbReference>
<reference evidence="5 6" key="1">
    <citation type="submission" date="2016-02" db="EMBL/GenBank/DDBJ databases">
        <authorList>
            <person name="Wen L."/>
            <person name="He K."/>
            <person name="Yang H."/>
        </authorList>
    </citation>
    <scope>NUCLEOTIDE SEQUENCE [LARGE SCALE GENOMIC DNA]</scope>
    <source>
        <strain evidence="5 6">CD09_2</strain>
    </source>
</reference>
<dbReference type="PROSITE" id="PS01124">
    <property type="entry name" value="HTH_ARAC_FAMILY_2"/>
    <property type="match status" value="1"/>
</dbReference>
<comment type="caution">
    <text evidence="5">The sequence shown here is derived from an EMBL/GenBank/DDBJ whole genome shotgun (WGS) entry which is preliminary data.</text>
</comment>
<keyword evidence="1" id="KW-0805">Transcription regulation</keyword>
<dbReference type="Pfam" id="PF12833">
    <property type="entry name" value="HTH_18"/>
    <property type="match status" value="1"/>
</dbReference>
<evidence type="ECO:0000256" key="1">
    <source>
        <dbReference type="ARBA" id="ARBA00023015"/>
    </source>
</evidence>
<dbReference type="GO" id="GO:0000976">
    <property type="term" value="F:transcription cis-regulatory region binding"/>
    <property type="evidence" value="ECO:0007669"/>
    <property type="project" value="TreeGrafter"/>
</dbReference>
<evidence type="ECO:0000256" key="3">
    <source>
        <dbReference type="ARBA" id="ARBA00023163"/>
    </source>
</evidence>
<accession>A0A177JWE1</accession>
<dbReference type="SMART" id="SM00342">
    <property type="entry name" value="HTH_ARAC"/>
    <property type="match status" value="1"/>
</dbReference>
<keyword evidence="2" id="KW-0238">DNA-binding</keyword>
<evidence type="ECO:0000259" key="4">
    <source>
        <dbReference type="PROSITE" id="PS01124"/>
    </source>
</evidence>